<name>A0A9P0P9M5_ACAOB</name>
<dbReference type="AlphaFoldDB" id="A0A9P0P9M5"/>
<protein>
    <submittedName>
        <fullName evidence="1">Uncharacterized protein</fullName>
    </submittedName>
</protein>
<sequence>MGVRAEPVYRRHRVQVPPTKPGIWTTHRPNLQAEHFGEGPDRPTKIFPLVKQPSKDKERNVMHLIILVLA</sequence>
<evidence type="ECO:0000313" key="2">
    <source>
        <dbReference type="Proteomes" id="UP001152888"/>
    </source>
</evidence>
<dbReference type="Proteomes" id="UP001152888">
    <property type="component" value="Unassembled WGS sequence"/>
</dbReference>
<comment type="caution">
    <text evidence="1">The sequence shown here is derived from an EMBL/GenBank/DDBJ whole genome shotgun (WGS) entry which is preliminary data.</text>
</comment>
<gene>
    <name evidence="1" type="ORF">ACAOBT_LOCUS12291</name>
</gene>
<organism evidence="1 2">
    <name type="scientific">Acanthoscelides obtectus</name>
    <name type="common">Bean weevil</name>
    <name type="synonym">Bruchus obtectus</name>
    <dbReference type="NCBI Taxonomy" id="200917"/>
    <lineage>
        <taxon>Eukaryota</taxon>
        <taxon>Metazoa</taxon>
        <taxon>Ecdysozoa</taxon>
        <taxon>Arthropoda</taxon>
        <taxon>Hexapoda</taxon>
        <taxon>Insecta</taxon>
        <taxon>Pterygota</taxon>
        <taxon>Neoptera</taxon>
        <taxon>Endopterygota</taxon>
        <taxon>Coleoptera</taxon>
        <taxon>Polyphaga</taxon>
        <taxon>Cucujiformia</taxon>
        <taxon>Chrysomeloidea</taxon>
        <taxon>Chrysomelidae</taxon>
        <taxon>Bruchinae</taxon>
        <taxon>Bruchini</taxon>
        <taxon>Acanthoscelides</taxon>
    </lineage>
</organism>
<dbReference type="EMBL" id="CAKOFQ010006850">
    <property type="protein sequence ID" value="CAH1976705.1"/>
    <property type="molecule type" value="Genomic_DNA"/>
</dbReference>
<reference evidence="1" key="1">
    <citation type="submission" date="2022-03" db="EMBL/GenBank/DDBJ databases">
        <authorList>
            <person name="Sayadi A."/>
        </authorList>
    </citation>
    <scope>NUCLEOTIDE SEQUENCE</scope>
</reference>
<accession>A0A9P0P9M5</accession>
<evidence type="ECO:0000313" key="1">
    <source>
        <dbReference type="EMBL" id="CAH1976705.1"/>
    </source>
</evidence>
<proteinExistence type="predicted"/>
<keyword evidence="2" id="KW-1185">Reference proteome</keyword>